<evidence type="ECO:0000313" key="3">
    <source>
        <dbReference type="Proteomes" id="UP000282892"/>
    </source>
</evidence>
<dbReference type="InterPro" id="IPR032710">
    <property type="entry name" value="NTF2-like_dom_sf"/>
</dbReference>
<dbReference type="EMBL" id="CP022572">
    <property type="protein sequence ID" value="AZU62487.1"/>
    <property type="molecule type" value="Genomic_DNA"/>
</dbReference>
<sequence>MLNHSNIEIGEQFLAAYNAHNWEGIRKLLHPSVKWTLPGNGAISGTAEGIDAVINRVKSIVDGKVCTQLHGILVGQFGLTLSLHNSAVSDDGRVLEEELATVLTIESELITKIDTYLSDVAGMEQYFSK</sequence>
<dbReference type="RefSeq" id="WP_127487196.1">
    <property type="nucleotide sequence ID" value="NZ_CP022572.1"/>
</dbReference>
<feature type="domain" description="SnoaL-like" evidence="1">
    <location>
        <begin position="11"/>
        <end position="111"/>
    </location>
</feature>
<reference evidence="2 3" key="1">
    <citation type="submission" date="2017-07" db="EMBL/GenBank/DDBJ databases">
        <title>The complete genome sequence of Bacillus mesonae strain H20-5, an efficient strain improving plant abiotic stress resistance.</title>
        <authorList>
            <person name="Kim S.Y."/>
            <person name="Song H."/>
            <person name="Sang M.K."/>
            <person name="Weon H.-Y."/>
            <person name="Song J."/>
        </authorList>
    </citation>
    <scope>NUCLEOTIDE SEQUENCE [LARGE SCALE GENOMIC DNA]</scope>
    <source>
        <strain evidence="2 3">H20-5</strain>
    </source>
</reference>
<dbReference type="InterPro" id="IPR037401">
    <property type="entry name" value="SnoaL-like"/>
</dbReference>
<evidence type="ECO:0000313" key="2">
    <source>
        <dbReference type="EMBL" id="AZU62487.1"/>
    </source>
</evidence>
<dbReference type="SUPFAM" id="SSF54427">
    <property type="entry name" value="NTF2-like"/>
    <property type="match status" value="1"/>
</dbReference>
<keyword evidence="2" id="KW-0413">Isomerase</keyword>
<name>A0A3Q9QZK4_9BACI</name>
<dbReference type="Gene3D" id="3.10.450.50">
    <property type="match status" value="1"/>
</dbReference>
<gene>
    <name evidence="2" type="ORF">CHR53_15040</name>
</gene>
<dbReference type="KEGG" id="nmk:CHR53_15040"/>
<keyword evidence="3" id="KW-1185">Reference proteome</keyword>
<dbReference type="Pfam" id="PF12680">
    <property type="entry name" value="SnoaL_2"/>
    <property type="match status" value="1"/>
</dbReference>
<dbReference type="OrthoDB" id="120422at2"/>
<accession>A0A3Q9QZK4</accession>
<dbReference type="Proteomes" id="UP000282892">
    <property type="component" value="Chromosome"/>
</dbReference>
<dbReference type="AlphaFoldDB" id="A0A3Q9QZK4"/>
<proteinExistence type="predicted"/>
<protein>
    <submittedName>
        <fullName evidence="2">Ketosteroid isomerase</fullName>
    </submittedName>
</protein>
<evidence type="ECO:0000259" key="1">
    <source>
        <dbReference type="Pfam" id="PF12680"/>
    </source>
</evidence>
<dbReference type="GO" id="GO:0016853">
    <property type="term" value="F:isomerase activity"/>
    <property type="evidence" value="ECO:0007669"/>
    <property type="project" value="UniProtKB-KW"/>
</dbReference>
<organism evidence="2 3">
    <name type="scientific">Neobacillus mesonae</name>
    <dbReference type="NCBI Taxonomy" id="1193713"/>
    <lineage>
        <taxon>Bacteria</taxon>
        <taxon>Bacillati</taxon>
        <taxon>Bacillota</taxon>
        <taxon>Bacilli</taxon>
        <taxon>Bacillales</taxon>
        <taxon>Bacillaceae</taxon>
        <taxon>Neobacillus</taxon>
    </lineage>
</organism>
<dbReference type="STRING" id="1193713.GCA_001636315_05458"/>